<protein>
    <submittedName>
        <fullName evidence="1">Uncharacterized protein</fullName>
    </submittedName>
</protein>
<comment type="caution">
    <text evidence="1">The sequence shown here is derived from an EMBL/GenBank/DDBJ whole genome shotgun (WGS) entry which is preliminary data.</text>
</comment>
<evidence type="ECO:0000313" key="2">
    <source>
        <dbReference type="Proteomes" id="UP000789707"/>
    </source>
</evidence>
<organism evidence="1 2">
    <name type="scientific">Periweissella fabaria</name>
    <dbReference type="NCBI Taxonomy" id="546157"/>
    <lineage>
        <taxon>Bacteria</taxon>
        <taxon>Bacillati</taxon>
        <taxon>Bacillota</taxon>
        <taxon>Bacilli</taxon>
        <taxon>Lactobacillales</taxon>
        <taxon>Lactobacillaceae</taxon>
        <taxon>Periweissella</taxon>
    </lineage>
</organism>
<sequence length="209" mass="23532">MPRFEKSIKVTVDLAGSFYPANAQKRIGSKPHYVIDQTITSLTLGIITKGLDIPLPHVSITPDKLTFYRVTNQTTNSLALDANHITLRVGILHTFGSALTQGDDLNVGTLLDTYATYLEIQTPDHTFKYRVSSLRLYLAIAHGVLADWPWQVIDDLKLFTVAQKYTVENYRDFEIFLNDPVNGYTSYTQAADYPDLINYDGSTIIKTEH</sequence>
<reference evidence="1 2" key="1">
    <citation type="submission" date="2021-11" db="EMBL/GenBank/DDBJ databases">
        <authorList>
            <person name="Depoorter E."/>
        </authorList>
    </citation>
    <scope>NUCLEOTIDE SEQUENCE [LARGE SCALE GENOMIC DNA]</scope>
    <source>
        <strain evidence="1 2">LMG 24289</strain>
    </source>
</reference>
<dbReference type="Proteomes" id="UP000789707">
    <property type="component" value="Unassembled WGS sequence"/>
</dbReference>
<dbReference type="RefSeq" id="WP_230096180.1">
    <property type="nucleotide sequence ID" value="NZ_CAKKNS010000001.1"/>
</dbReference>
<evidence type="ECO:0000313" key="1">
    <source>
        <dbReference type="EMBL" id="CAH0416117.1"/>
    </source>
</evidence>
<gene>
    <name evidence="1" type="ORF">WFA24289_00416</name>
</gene>
<keyword evidence="2" id="KW-1185">Reference proteome</keyword>
<proteinExistence type="predicted"/>
<dbReference type="EMBL" id="CAKKNS010000001">
    <property type="protein sequence ID" value="CAH0416117.1"/>
    <property type="molecule type" value="Genomic_DNA"/>
</dbReference>
<accession>A0ABM8Z469</accession>
<name>A0ABM8Z469_9LACO</name>